<dbReference type="STRING" id="388408.LAX5112_04197"/>
<dbReference type="OrthoDB" id="9902330at2"/>
<gene>
    <name evidence="1" type="ORF">LAX5112_04197</name>
</gene>
<accession>A0A0M7ALD6</accession>
<proteinExistence type="predicted"/>
<reference evidence="2" key="1">
    <citation type="submission" date="2015-07" db="EMBL/GenBank/DDBJ databases">
        <authorList>
            <person name="Rodrigo-Torres Lidia"/>
            <person name="Arahal R.David."/>
        </authorList>
    </citation>
    <scope>NUCLEOTIDE SEQUENCE [LARGE SCALE GENOMIC DNA]</scope>
    <source>
        <strain evidence="2">CECT 5112</strain>
    </source>
</reference>
<organism evidence="1 2">
    <name type="scientific">Roseibium alexandrii</name>
    <dbReference type="NCBI Taxonomy" id="388408"/>
    <lineage>
        <taxon>Bacteria</taxon>
        <taxon>Pseudomonadati</taxon>
        <taxon>Pseudomonadota</taxon>
        <taxon>Alphaproteobacteria</taxon>
        <taxon>Hyphomicrobiales</taxon>
        <taxon>Stappiaceae</taxon>
        <taxon>Roseibium</taxon>
    </lineage>
</organism>
<protein>
    <submittedName>
        <fullName evidence="1">Uncharacterized protein</fullName>
    </submittedName>
</protein>
<dbReference type="Proteomes" id="UP000053235">
    <property type="component" value="Unassembled WGS sequence"/>
</dbReference>
<dbReference type="EMBL" id="CXWD01000020">
    <property type="protein sequence ID" value="CTQ75351.1"/>
    <property type="molecule type" value="Genomic_DNA"/>
</dbReference>
<dbReference type="RefSeq" id="WP_055673435.1">
    <property type="nucleotide sequence ID" value="NZ_CXWD01000020.1"/>
</dbReference>
<evidence type="ECO:0000313" key="1">
    <source>
        <dbReference type="EMBL" id="CTQ75351.1"/>
    </source>
</evidence>
<sequence>MPVTGSKFKNNFFRTRDAHKKAWAKNDQIWKLRRSRAIQKSQHIATQLVNSVLRINQASNELQALHLTKVRLNNPDGGYSTPSAIATRINMQV</sequence>
<keyword evidence="2" id="KW-1185">Reference proteome</keyword>
<dbReference type="AlphaFoldDB" id="A0A0M7ALD6"/>
<name>A0A0M7ALD6_9HYPH</name>
<evidence type="ECO:0000313" key="2">
    <source>
        <dbReference type="Proteomes" id="UP000053235"/>
    </source>
</evidence>